<dbReference type="InterPro" id="IPR015943">
    <property type="entry name" value="WD40/YVTN_repeat-like_dom_sf"/>
</dbReference>
<dbReference type="GO" id="GO:0005868">
    <property type="term" value="C:cytoplasmic dynein complex"/>
    <property type="evidence" value="ECO:0007669"/>
    <property type="project" value="TreeGrafter"/>
</dbReference>
<dbReference type="VEuPathDB" id="TriTrypDB:TCSYLVIO_010605"/>
<gene>
    <name evidence="8" type="ORF">C3747_257g1</name>
    <name evidence="7" type="ORF">ECC02_005064</name>
</gene>
<dbReference type="InterPro" id="IPR036322">
    <property type="entry name" value="WD40_repeat_dom_sf"/>
</dbReference>
<evidence type="ECO:0000256" key="4">
    <source>
        <dbReference type="ARBA" id="ARBA00022737"/>
    </source>
</evidence>
<dbReference type="Proteomes" id="UP000246078">
    <property type="component" value="Unassembled WGS sequence"/>
</dbReference>
<dbReference type="VEuPathDB" id="TriTrypDB:TcCL_ESM04394"/>
<accession>A0A2V2VLZ4</accession>
<evidence type="ECO:0000256" key="6">
    <source>
        <dbReference type="SAM" id="MobiDB-lite"/>
    </source>
</evidence>
<comment type="subcellular location">
    <subcellularLocation>
        <location evidence="1">Cytoplasm</location>
    </subcellularLocation>
</comment>
<dbReference type="VEuPathDB" id="TriTrypDB:TCDM_06758"/>
<dbReference type="OMA" id="GCIGSCA"/>
<dbReference type="AlphaFoldDB" id="A0A2V2VLZ4"/>
<dbReference type="VEuPathDB" id="TriTrypDB:C4B63_52g136"/>
<feature type="repeat" description="WD" evidence="5">
    <location>
        <begin position="577"/>
        <end position="619"/>
    </location>
</feature>
<dbReference type="PANTHER" id="PTHR12442:SF26">
    <property type="entry name" value="CYTOPLASMIC DYNEIN 2 INTERMEDIATE CHAIN 2"/>
    <property type="match status" value="1"/>
</dbReference>
<dbReference type="InterPro" id="IPR001680">
    <property type="entry name" value="WD40_rpt"/>
</dbReference>
<dbReference type="VEuPathDB" id="TriTrypDB:TcCLB.504227.10"/>
<dbReference type="PANTHER" id="PTHR12442">
    <property type="entry name" value="DYNEIN INTERMEDIATE CHAIN"/>
    <property type="match status" value="1"/>
</dbReference>
<reference evidence="7 10" key="2">
    <citation type="journal article" date="2019" name="Genome Biol. Evol.">
        <title>Nanopore Sequencing Significantly Improves Genome Assembly of the Protozoan Parasite Trypanosoma cruzi.</title>
        <authorList>
            <person name="Diaz-Viraque F."/>
            <person name="Pita S."/>
            <person name="Greif G."/>
            <person name="de Souza R.C.M."/>
            <person name="Iraola G."/>
            <person name="Robello C."/>
        </authorList>
    </citation>
    <scope>NUCLEOTIDE SEQUENCE [LARGE SCALE GENOMIC DNA]</scope>
    <source>
        <strain evidence="7 10">Berenice</strain>
    </source>
</reference>
<protein>
    <submittedName>
        <fullName evidence="8">Uncharacterized protein</fullName>
    </submittedName>
</protein>
<comment type="caution">
    <text evidence="8">The sequence shown here is derived from an EMBL/GenBank/DDBJ whole genome shotgun (WGS) entry which is preliminary data.</text>
</comment>
<keyword evidence="4" id="KW-0677">Repeat</keyword>
<dbReference type="VEuPathDB" id="TriTrypDB:ECC02_005064"/>
<dbReference type="VEuPathDB" id="TriTrypDB:Tc_MARK_8726"/>
<dbReference type="PROSITE" id="PS50082">
    <property type="entry name" value="WD_REPEATS_2"/>
    <property type="match status" value="1"/>
</dbReference>
<keyword evidence="2" id="KW-0963">Cytoplasm</keyword>
<dbReference type="SMART" id="SM00320">
    <property type="entry name" value="WD40"/>
    <property type="match status" value="4"/>
</dbReference>
<reference evidence="8 9" key="1">
    <citation type="journal article" date="2018" name="Microb. Genom.">
        <title>Expanding an expanded genome: long-read sequencing of Trypanosoma cruzi.</title>
        <authorList>
            <person name="Berna L."/>
            <person name="Rodriguez M."/>
            <person name="Chiribao M.L."/>
            <person name="Parodi-Talice A."/>
            <person name="Pita S."/>
            <person name="Rijo G."/>
            <person name="Alvarez-Valin F."/>
            <person name="Robello C."/>
        </authorList>
    </citation>
    <scope>NUCLEOTIDE SEQUENCE [LARGE SCALE GENOMIC DNA]</scope>
    <source>
        <strain evidence="8 9">TCC</strain>
    </source>
</reference>
<dbReference type="VEuPathDB" id="TriTrypDB:TcBrA4_0133330"/>
<dbReference type="VEuPathDB" id="TriTrypDB:C3747_257g1"/>
<dbReference type="Gene3D" id="2.130.10.10">
    <property type="entry name" value="YVTN repeat-like/Quinoprotein amine dehydrogenase"/>
    <property type="match status" value="2"/>
</dbReference>
<dbReference type="InterPro" id="IPR050687">
    <property type="entry name" value="Dynein_IC"/>
</dbReference>
<evidence type="ECO:0000313" key="10">
    <source>
        <dbReference type="Proteomes" id="UP000583944"/>
    </source>
</evidence>
<evidence type="ECO:0000256" key="5">
    <source>
        <dbReference type="PROSITE-ProRule" id="PRU00221"/>
    </source>
</evidence>
<keyword evidence="3 5" id="KW-0853">WD repeat</keyword>
<dbReference type="OrthoDB" id="4189at2759"/>
<evidence type="ECO:0000313" key="9">
    <source>
        <dbReference type="Proteomes" id="UP000246078"/>
    </source>
</evidence>
<sequence length="740" mass="77580">MDLAEKRRQLDEIRAAREAKQRSVQQQLQQQQKKGSQHHVSSSSLARSGTPQSSMASSVGGDPLNRVASTLSAVSLRDEQQTGDPRTTSAAASRRPPVTLSTRISSGDLRSKVNRRGTGSGTTEAVGGEGSAWKVEVGVGAFALKPTVEEGENDHSVQDGTMTASVVGVLSAVEVEDAGACATERTQDCEASGQQRVVPPPDVAMLLAHSLRAESFCNCKDRCVLDVVMLDPKISGGNTGVSDDYSGFLVAFALSEPHQADEQSDSAPKLHSGRGIDAQSLLPLPLSTSTATTAAAVAEVVGELRGLVLLWCISRGKTGDASYSVIPLCFDSEIRVLSYTRHRQHLLFGGAANGCVVGWRIDHALQGHSCAVIANGLERFSVAPSLMPLPAGSITAVAPSERSFPSPHTHQSRVIGMAVHGDVNYHHLYTISQDGRVCMWAPLQLGLPTSSRDGMVLGQPIGCIGSCAAFVDKAADAMSKVVVGCLDGRVLEGRTKSSSLVEMSPINVMPAFSITNDVLPRSNSTPRTSVDGPAHHATVVAVAPHPLHADPRISDTVLTAAADGSCSLWLGSRRIAIDGFTSQVNCLRWSPTHPAVFVAGESNGRVAAWDLSRNSFSPVAVVYLRSVPSAAGWASTPSATSAVNAGSYRSAAVTNLAFSDDGAWLSCGTATGEIHLLHLRSDLTVENAATTAAKEVKAGPLSCARNEEVAFKDGCDDATVTAAAVGRHATSSWIDARFGF</sequence>
<proteinExistence type="predicted"/>
<name>A0A2V2VLZ4_TRYCR</name>
<evidence type="ECO:0000313" key="8">
    <source>
        <dbReference type="EMBL" id="PWU96432.1"/>
    </source>
</evidence>
<dbReference type="GO" id="GO:0045503">
    <property type="term" value="F:dynein light chain binding"/>
    <property type="evidence" value="ECO:0007669"/>
    <property type="project" value="TreeGrafter"/>
</dbReference>
<feature type="region of interest" description="Disordered" evidence="6">
    <location>
        <begin position="15"/>
        <end position="129"/>
    </location>
</feature>
<feature type="compositionally biased region" description="Polar residues" evidence="6">
    <location>
        <begin position="82"/>
        <end position="91"/>
    </location>
</feature>
<evidence type="ECO:0000256" key="1">
    <source>
        <dbReference type="ARBA" id="ARBA00004496"/>
    </source>
</evidence>
<dbReference type="VEuPathDB" id="TriTrypDB:TcCLB.506439.18"/>
<dbReference type="GO" id="GO:0042073">
    <property type="term" value="P:intraciliary transport"/>
    <property type="evidence" value="ECO:0007669"/>
    <property type="project" value="TreeGrafter"/>
</dbReference>
<evidence type="ECO:0000256" key="3">
    <source>
        <dbReference type="ARBA" id="ARBA00022574"/>
    </source>
</evidence>
<dbReference type="GO" id="GO:0097014">
    <property type="term" value="C:ciliary plasm"/>
    <property type="evidence" value="ECO:0007669"/>
    <property type="project" value="TreeGrafter"/>
</dbReference>
<dbReference type="SUPFAM" id="SSF50978">
    <property type="entry name" value="WD40 repeat-like"/>
    <property type="match status" value="1"/>
</dbReference>
<dbReference type="EMBL" id="JABDHM010000032">
    <property type="protein sequence ID" value="KAF5221897.1"/>
    <property type="molecule type" value="Genomic_DNA"/>
</dbReference>
<dbReference type="Pfam" id="PF00400">
    <property type="entry name" value="WD40"/>
    <property type="match status" value="1"/>
</dbReference>
<evidence type="ECO:0000313" key="7">
    <source>
        <dbReference type="EMBL" id="KAF5221897.1"/>
    </source>
</evidence>
<dbReference type="VEuPathDB" id="TriTrypDB:TcG_04526"/>
<dbReference type="EMBL" id="PRFC01000257">
    <property type="protein sequence ID" value="PWU96432.1"/>
    <property type="molecule type" value="Genomic_DNA"/>
</dbReference>
<dbReference type="Proteomes" id="UP000583944">
    <property type="component" value="Unassembled WGS sequence"/>
</dbReference>
<evidence type="ECO:0000256" key="2">
    <source>
        <dbReference type="ARBA" id="ARBA00022490"/>
    </source>
</evidence>
<dbReference type="VEuPathDB" id="TriTrypDB:BCY84_07810"/>
<feature type="compositionally biased region" description="Low complexity" evidence="6">
    <location>
        <begin position="22"/>
        <end position="49"/>
    </location>
</feature>
<dbReference type="VEuPathDB" id="TriTrypDB:TcCLB.509935.10"/>
<organism evidence="8 9">
    <name type="scientific">Trypanosoma cruzi</name>
    <dbReference type="NCBI Taxonomy" id="5693"/>
    <lineage>
        <taxon>Eukaryota</taxon>
        <taxon>Discoba</taxon>
        <taxon>Euglenozoa</taxon>
        <taxon>Kinetoplastea</taxon>
        <taxon>Metakinetoplastina</taxon>
        <taxon>Trypanosomatida</taxon>
        <taxon>Trypanosomatidae</taxon>
        <taxon>Trypanosoma</taxon>
        <taxon>Schizotrypanum</taxon>
    </lineage>
</organism>
<dbReference type="GO" id="GO:0045504">
    <property type="term" value="F:dynein heavy chain binding"/>
    <property type="evidence" value="ECO:0007669"/>
    <property type="project" value="TreeGrafter"/>
</dbReference>
<reference evidence="7" key="3">
    <citation type="submission" date="2020-04" db="EMBL/GenBank/DDBJ databases">
        <authorList>
            <person name="Diaz Viraque F."/>
        </authorList>
    </citation>
    <scope>NUCLEOTIDE SEQUENCE</scope>
    <source>
        <strain evidence="7">Berenice</strain>
    </source>
</reference>